<gene>
    <name evidence="1" type="ORF">PYW08_007532</name>
</gene>
<organism evidence="1 2">
    <name type="scientific">Mythimna loreyi</name>
    <dbReference type="NCBI Taxonomy" id="667449"/>
    <lineage>
        <taxon>Eukaryota</taxon>
        <taxon>Metazoa</taxon>
        <taxon>Ecdysozoa</taxon>
        <taxon>Arthropoda</taxon>
        <taxon>Hexapoda</taxon>
        <taxon>Insecta</taxon>
        <taxon>Pterygota</taxon>
        <taxon>Neoptera</taxon>
        <taxon>Endopterygota</taxon>
        <taxon>Lepidoptera</taxon>
        <taxon>Glossata</taxon>
        <taxon>Ditrysia</taxon>
        <taxon>Noctuoidea</taxon>
        <taxon>Noctuidae</taxon>
        <taxon>Noctuinae</taxon>
        <taxon>Hadenini</taxon>
        <taxon>Mythimna</taxon>
    </lineage>
</organism>
<dbReference type="EMBL" id="CM056796">
    <property type="protein sequence ID" value="KAJ8713912.1"/>
    <property type="molecule type" value="Genomic_DNA"/>
</dbReference>
<protein>
    <submittedName>
        <fullName evidence="1">Uncharacterized protein</fullName>
    </submittedName>
</protein>
<dbReference type="Proteomes" id="UP001231649">
    <property type="component" value="Chromosome 20"/>
</dbReference>
<name>A0ACC2QCJ8_9NEOP</name>
<keyword evidence="2" id="KW-1185">Reference proteome</keyword>
<comment type="caution">
    <text evidence="1">The sequence shown here is derived from an EMBL/GenBank/DDBJ whole genome shotgun (WGS) entry which is preliminary data.</text>
</comment>
<evidence type="ECO:0000313" key="1">
    <source>
        <dbReference type="EMBL" id="KAJ8713912.1"/>
    </source>
</evidence>
<sequence>MHKSVSHWQLRQNVKVEDVSRQYKLWAFIAPPDFTKDFIELVMEHEIKVFKDPRLADLGHRLITTPEMGQLNMRQVVGEDTIIDNDEQDYAVLRYKLGVSEGAADIFPGTCCPLELNCDLLHGICFENIKYIGRELTIASIEHSGVKKRIMPVHFLNFNSKNEDFEKDDTIWANRECGKMSVGMLKNHVSSFGLGLLKVNEALEAKTLHIGSYPIVITQPEWWPEHILSDK</sequence>
<proteinExistence type="predicted"/>
<evidence type="ECO:0000313" key="2">
    <source>
        <dbReference type="Proteomes" id="UP001231649"/>
    </source>
</evidence>
<accession>A0ACC2QCJ8</accession>
<reference evidence="1" key="1">
    <citation type="submission" date="2023-03" db="EMBL/GenBank/DDBJ databases">
        <title>Chromosome-level genomes of two armyworms, Mythimna separata and Mythimna loreyi, provide insights into the biosynthesis and reception of sex pheromones.</title>
        <authorList>
            <person name="Zhao H."/>
        </authorList>
    </citation>
    <scope>NUCLEOTIDE SEQUENCE</scope>
    <source>
        <strain evidence="1">BeijingLab</strain>
    </source>
</reference>